<evidence type="ECO:0000256" key="6">
    <source>
        <dbReference type="ARBA" id="ARBA00004661"/>
    </source>
</evidence>
<dbReference type="Pfam" id="PF24621">
    <property type="entry name" value="DHQS_C"/>
    <property type="match status" value="1"/>
</dbReference>
<dbReference type="EC" id="4.2.3.4" evidence="8 19"/>
<evidence type="ECO:0000256" key="3">
    <source>
        <dbReference type="ARBA" id="ARBA00001947"/>
    </source>
</evidence>
<evidence type="ECO:0000256" key="16">
    <source>
        <dbReference type="ARBA" id="ARBA00023141"/>
    </source>
</evidence>
<evidence type="ECO:0000256" key="18">
    <source>
        <dbReference type="ARBA" id="ARBA00023285"/>
    </source>
</evidence>
<reference evidence="22" key="1">
    <citation type="journal article" date="2024" name="Syst. Appl. Microbiol.">
        <title>First single-strain enrichments of Electrothrix cable bacteria, description of E. aestuarii sp. nov. and E. rattekaaiensis sp. nov., and proposal of a cable bacteria taxonomy following the rules of the SeqCode.</title>
        <authorList>
            <person name="Plum-Jensen L.E."/>
            <person name="Schramm A."/>
            <person name="Marshall I.P.G."/>
        </authorList>
    </citation>
    <scope>NUCLEOTIDE SEQUENCE</scope>
    <source>
        <strain evidence="22">Rat1</strain>
    </source>
</reference>
<keyword evidence="11 19" id="KW-0028">Amino-acid biosynthesis</keyword>
<dbReference type="Gene3D" id="3.40.50.1970">
    <property type="match status" value="1"/>
</dbReference>
<evidence type="ECO:0000256" key="12">
    <source>
        <dbReference type="ARBA" id="ARBA00022723"/>
    </source>
</evidence>
<dbReference type="NCBIfam" id="TIGR01357">
    <property type="entry name" value="aroB"/>
    <property type="match status" value="1"/>
</dbReference>
<dbReference type="KEGG" id="eaj:Q3M24_16665"/>
<dbReference type="InterPro" id="IPR030963">
    <property type="entry name" value="DHQ_synth_fam"/>
</dbReference>
<evidence type="ECO:0000256" key="1">
    <source>
        <dbReference type="ARBA" id="ARBA00001393"/>
    </source>
</evidence>
<dbReference type="GO" id="GO:0003856">
    <property type="term" value="F:3-dehydroquinate synthase activity"/>
    <property type="evidence" value="ECO:0007669"/>
    <property type="project" value="UniProtKB-UniRule"/>
</dbReference>
<keyword evidence="13 19" id="KW-0547">Nucleotide-binding</keyword>
<dbReference type="GO" id="GO:0046872">
    <property type="term" value="F:metal ion binding"/>
    <property type="evidence" value="ECO:0007669"/>
    <property type="project" value="UniProtKB-KW"/>
</dbReference>
<evidence type="ECO:0000256" key="15">
    <source>
        <dbReference type="ARBA" id="ARBA00023027"/>
    </source>
</evidence>
<evidence type="ECO:0000256" key="19">
    <source>
        <dbReference type="HAMAP-Rule" id="MF_00110"/>
    </source>
</evidence>
<dbReference type="InterPro" id="IPR050071">
    <property type="entry name" value="Dehydroquinate_synthase"/>
</dbReference>
<dbReference type="EMBL" id="CP159373">
    <property type="protein sequence ID" value="XCN71924.1"/>
    <property type="molecule type" value="Genomic_DNA"/>
</dbReference>
<dbReference type="HAMAP" id="MF_00110">
    <property type="entry name" value="DHQ_synthase"/>
    <property type="match status" value="1"/>
</dbReference>
<evidence type="ECO:0000256" key="14">
    <source>
        <dbReference type="ARBA" id="ARBA00022833"/>
    </source>
</evidence>
<feature type="binding site" evidence="19">
    <location>
        <begin position="132"/>
        <end position="133"/>
    </location>
    <ligand>
        <name>NAD(+)</name>
        <dbReference type="ChEBI" id="CHEBI:57540"/>
    </ligand>
</feature>
<evidence type="ECO:0000256" key="10">
    <source>
        <dbReference type="ARBA" id="ARBA00022490"/>
    </source>
</evidence>
<comment type="pathway">
    <text evidence="6 19">Metabolic intermediate biosynthesis; chorismate biosynthesis; chorismate from D-erythrose 4-phosphate and phosphoenolpyruvate: step 2/7.</text>
</comment>
<dbReference type="Pfam" id="PF01761">
    <property type="entry name" value="DHQ_synthase"/>
    <property type="match status" value="1"/>
</dbReference>
<keyword evidence="17 19" id="KW-0456">Lyase</keyword>
<evidence type="ECO:0000256" key="7">
    <source>
        <dbReference type="ARBA" id="ARBA00005412"/>
    </source>
</evidence>
<dbReference type="GO" id="GO:0005737">
    <property type="term" value="C:cytoplasm"/>
    <property type="evidence" value="ECO:0007669"/>
    <property type="project" value="UniProtKB-SubCell"/>
</dbReference>
<feature type="binding site" evidence="19">
    <location>
        <position position="266"/>
    </location>
    <ligand>
        <name>Zn(2+)</name>
        <dbReference type="ChEBI" id="CHEBI:29105"/>
    </ligand>
</feature>
<evidence type="ECO:0000256" key="13">
    <source>
        <dbReference type="ARBA" id="ARBA00022741"/>
    </source>
</evidence>
<keyword evidence="18 19" id="KW-0170">Cobalt</keyword>
<evidence type="ECO:0000259" key="20">
    <source>
        <dbReference type="Pfam" id="PF01761"/>
    </source>
</evidence>
<dbReference type="PIRSF" id="PIRSF001455">
    <property type="entry name" value="DHQ_synth"/>
    <property type="match status" value="1"/>
</dbReference>
<evidence type="ECO:0000256" key="8">
    <source>
        <dbReference type="ARBA" id="ARBA00013031"/>
    </source>
</evidence>
<dbReference type="SUPFAM" id="SSF56796">
    <property type="entry name" value="Dehydroquinate synthase-like"/>
    <property type="match status" value="1"/>
</dbReference>
<keyword evidence="12 19" id="KW-0479">Metal-binding</keyword>
<proteinExistence type="inferred from homology"/>
<feature type="domain" description="3-dehydroquinate synthase N-terminal" evidence="20">
    <location>
        <begin position="71"/>
        <end position="182"/>
    </location>
</feature>
<evidence type="ECO:0000259" key="21">
    <source>
        <dbReference type="Pfam" id="PF24621"/>
    </source>
</evidence>
<dbReference type="AlphaFoldDB" id="A0AAU8LSS0"/>
<evidence type="ECO:0000256" key="2">
    <source>
        <dbReference type="ARBA" id="ARBA00001911"/>
    </source>
</evidence>
<evidence type="ECO:0000256" key="11">
    <source>
        <dbReference type="ARBA" id="ARBA00022605"/>
    </source>
</evidence>
<organism evidence="22">
    <name type="scientific">Candidatus Electrothrix aestuarii</name>
    <dbReference type="NCBI Taxonomy" id="3062594"/>
    <lineage>
        <taxon>Bacteria</taxon>
        <taxon>Pseudomonadati</taxon>
        <taxon>Thermodesulfobacteriota</taxon>
        <taxon>Desulfobulbia</taxon>
        <taxon>Desulfobulbales</taxon>
        <taxon>Desulfobulbaceae</taxon>
        <taxon>Candidatus Electrothrix</taxon>
    </lineage>
</organism>
<comment type="function">
    <text evidence="4 19">Catalyzes the conversion of 3-deoxy-D-arabino-heptulosonate 7-phosphate (DAHP) to dehydroquinate (DHQ).</text>
</comment>
<dbReference type="GO" id="GO:0008652">
    <property type="term" value="P:amino acid biosynthetic process"/>
    <property type="evidence" value="ECO:0007669"/>
    <property type="project" value="UniProtKB-KW"/>
</dbReference>
<dbReference type="InterPro" id="IPR056179">
    <property type="entry name" value="DHQS_C"/>
</dbReference>
<evidence type="ECO:0000313" key="22">
    <source>
        <dbReference type="EMBL" id="XCN71924.1"/>
    </source>
</evidence>
<dbReference type="InterPro" id="IPR016037">
    <property type="entry name" value="DHQ_synth_AroB"/>
</dbReference>
<comment type="cofactor">
    <cofactor evidence="19">
        <name>Co(2+)</name>
        <dbReference type="ChEBI" id="CHEBI:48828"/>
    </cofactor>
    <cofactor evidence="19">
        <name>Zn(2+)</name>
        <dbReference type="ChEBI" id="CHEBI:29105"/>
    </cofactor>
    <text evidence="19">Binds 1 divalent metal cation per subunit. Can use either Co(2+) or Zn(2+).</text>
</comment>
<sequence>MTETVVTVGLGDRSYPIRISSGLMAKIGSDLKQKKIGTKYGVIADDTVAALYGEQCLHSLRAAGIQAELISFPHGEENKHMGTVAILASELAQRGFDRGDALIALGGGVTGDITGFLAAIYMRGIPFVQVPTTLLSQVDSSVGGKTGVDLPEGKNLVGVFYQPKVVYIDIDVLSTLPPDELRGGLAEVIKYGVIHDAEFFSFLRKNRDAVFALQQDVLGQLIARCCEIKAWVVEQDEREGGLRRILNFGHTIGHAVEAASKFQLIHGKAVAIGMCAVAGLAVRTGCLSENDARLIQDLIEQYELPVAIPAELDRELIKKYLLHDKKTIGGRVFYVLPEAVGKVMITDQVREDDVDAVIA</sequence>
<dbReference type="PANTHER" id="PTHR43622:SF7">
    <property type="entry name" value="3-DEHYDROQUINATE SYNTHASE, CHLOROPLASTIC"/>
    <property type="match status" value="1"/>
</dbReference>
<feature type="binding site" evidence="19">
    <location>
        <position position="187"/>
    </location>
    <ligand>
        <name>Zn(2+)</name>
        <dbReference type="ChEBI" id="CHEBI:29105"/>
    </ligand>
</feature>
<accession>A0AAU8LSS0</accession>
<evidence type="ECO:0000256" key="9">
    <source>
        <dbReference type="ARBA" id="ARBA00017684"/>
    </source>
</evidence>
<dbReference type="GO" id="GO:0009073">
    <property type="term" value="P:aromatic amino acid family biosynthetic process"/>
    <property type="evidence" value="ECO:0007669"/>
    <property type="project" value="UniProtKB-KW"/>
</dbReference>
<dbReference type="GO" id="GO:0000166">
    <property type="term" value="F:nucleotide binding"/>
    <property type="evidence" value="ECO:0007669"/>
    <property type="project" value="UniProtKB-KW"/>
</dbReference>
<comment type="cofactor">
    <cofactor evidence="3">
        <name>Zn(2+)</name>
        <dbReference type="ChEBI" id="CHEBI:29105"/>
    </cofactor>
</comment>
<feature type="binding site" evidence="19">
    <location>
        <position position="145"/>
    </location>
    <ligand>
        <name>NAD(+)</name>
        <dbReference type="ChEBI" id="CHEBI:57540"/>
    </ligand>
</feature>
<evidence type="ECO:0000256" key="4">
    <source>
        <dbReference type="ARBA" id="ARBA00003485"/>
    </source>
</evidence>
<evidence type="ECO:0000256" key="17">
    <source>
        <dbReference type="ARBA" id="ARBA00023239"/>
    </source>
</evidence>
<comment type="similarity">
    <text evidence="7 19">Belongs to the sugar phosphate cyclases superfamily. Dehydroquinate synthase family.</text>
</comment>
<dbReference type="Gene3D" id="1.20.1090.10">
    <property type="entry name" value="Dehydroquinate synthase-like - alpha domain"/>
    <property type="match status" value="1"/>
</dbReference>
<feature type="binding site" evidence="19">
    <location>
        <position position="154"/>
    </location>
    <ligand>
        <name>NAD(+)</name>
        <dbReference type="ChEBI" id="CHEBI:57540"/>
    </ligand>
</feature>
<dbReference type="PANTHER" id="PTHR43622">
    <property type="entry name" value="3-DEHYDROQUINATE SYNTHASE"/>
    <property type="match status" value="1"/>
</dbReference>
<keyword evidence="14 19" id="KW-0862">Zinc</keyword>
<feature type="binding site" evidence="19">
    <location>
        <position position="250"/>
    </location>
    <ligand>
        <name>Zn(2+)</name>
        <dbReference type="ChEBI" id="CHEBI:29105"/>
    </ligand>
</feature>
<feature type="domain" description="3-dehydroquinate synthase C-terminal" evidence="21">
    <location>
        <begin position="184"/>
        <end position="327"/>
    </location>
</feature>
<name>A0AAU8LSS0_9BACT</name>
<comment type="caution">
    <text evidence="19">Lacks conserved residue(s) required for the propagation of feature annotation.</text>
</comment>
<keyword evidence="15 19" id="KW-0520">NAD</keyword>
<gene>
    <name evidence="19 22" type="primary">aroB</name>
    <name evidence="22" type="ORF">Q3M24_16665</name>
</gene>
<dbReference type="FunFam" id="3.40.50.1970:FF:000007">
    <property type="entry name" value="Pentafunctional AROM polypeptide"/>
    <property type="match status" value="1"/>
</dbReference>
<protein>
    <recommendedName>
        <fullName evidence="9 19">3-dehydroquinate synthase</fullName>
        <shortName evidence="19">DHQS</shortName>
        <ecNumber evidence="8 19">4.2.3.4</ecNumber>
    </recommendedName>
</protein>
<comment type="cofactor">
    <cofactor evidence="2 19">
        <name>NAD(+)</name>
        <dbReference type="ChEBI" id="CHEBI:57540"/>
    </cofactor>
</comment>
<keyword evidence="16 19" id="KW-0057">Aromatic amino acid biosynthesis</keyword>
<reference evidence="22" key="2">
    <citation type="submission" date="2024-06" db="EMBL/GenBank/DDBJ databases">
        <authorList>
            <person name="Plum-Jensen L.E."/>
            <person name="Schramm A."/>
            <person name="Marshall I.P.G."/>
        </authorList>
    </citation>
    <scope>NUCLEOTIDE SEQUENCE</scope>
    <source>
        <strain evidence="22">Rat1</strain>
    </source>
</reference>
<comment type="subcellular location">
    <subcellularLocation>
        <location evidence="5 19">Cytoplasm</location>
    </subcellularLocation>
</comment>
<dbReference type="GO" id="GO:0009423">
    <property type="term" value="P:chorismate biosynthetic process"/>
    <property type="evidence" value="ECO:0007669"/>
    <property type="project" value="UniProtKB-UniRule"/>
</dbReference>
<feature type="binding site" evidence="19">
    <location>
        <begin position="108"/>
        <end position="112"/>
    </location>
    <ligand>
        <name>NAD(+)</name>
        <dbReference type="ChEBI" id="CHEBI:57540"/>
    </ligand>
</feature>
<keyword evidence="10 19" id="KW-0963">Cytoplasm</keyword>
<comment type="catalytic activity">
    <reaction evidence="1 19">
        <text>7-phospho-2-dehydro-3-deoxy-D-arabino-heptonate = 3-dehydroquinate + phosphate</text>
        <dbReference type="Rhea" id="RHEA:21968"/>
        <dbReference type="ChEBI" id="CHEBI:32364"/>
        <dbReference type="ChEBI" id="CHEBI:43474"/>
        <dbReference type="ChEBI" id="CHEBI:58394"/>
        <dbReference type="EC" id="4.2.3.4"/>
    </reaction>
</comment>
<dbReference type="InterPro" id="IPR030960">
    <property type="entry name" value="DHQS/DOIS_N"/>
</dbReference>
<evidence type="ECO:0000256" key="5">
    <source>
        <dbReference type="ARBA" id="ARBA00004496"/>
    </source>
</evidence>
<dbReference type="CDD" id="cd08195">
    <property type="entry name" value="DHQS"/>
    <property type="match status" value="1"/>
</dbReference>